<dbReference type="InterPro" id="IPR025157">
    <property type="entry name" value="Hemagglutinin_rpt"/>
</dbReference>
<evidence type="ECO:0000259" key="2">
    <source>
        <dbReference type="SMART" id="SM00912"/>
    </source>
</evidence>
<gene>
    <name evidence="3" type="ORF">EVC62_06525</name>
</gene>
<dbReference type="Pfam" id="PF05594">
    <property type="entry name" value="Fil_haemagg"/>
    <property type="match status" value="24"/>
</dbReference>
<accession>A0ABY8FHS9</accession>
<dbReference type="EMBL" id="CP035631">
    <property type="protein sequence ID" value="WFF41183.1"/>
    <property type="molecule type" value="Genomic_DNA"/>
</dbReference>
<dbReference type="InterPro" id="IPR049271">
    <property type="entry name" value="DUF6862"/>
</dbReference>
<feature type="domain" description="Filamentous haemagglutinin FhaB/tRNA nuclease CdiA-like TPS" evidence="2">
    <location>
        <begin position="46"/>
        <end position="167"/>
    </location>
</feature>
<organism evidence="3 4">
    <name type="scientific">Salinicola endophyticus</name>
    <dbReference type="NCBI Taxonomy" id="1949083"/>
    <lineage>
        <taxon>Bacteria</taxon>
        <taxon>Pseudomonadati</taxon>
        <taxon>Pseudomonadota</taxon>
        <taxon>Gammaproteobacteria</taxon>
        <taxon>Oceanospirillales</taxon>
        <taxon>Halomonadaceae</taxon>
        <taxon>Salinicola</taxon>
    </lineage>
</organism>
<dbReference type="InterPro" id="IPR008619">
    <property type="entry name" value="Filamentous_hemagglutn_rpt"/>
</dbReference>
<dbReference type="NCBIfam" id="TIGR01901">
    <property type="entry name" value="adhes_NPXG"/>
    <property type="match status" value="1"/>
</dbReference>
<name>A0ABY8FHS9_9GAMM</name>
<feature type="region of interest" description="Disordered" evidence="1">
    <location>
        <begin position="4118"/>
        <end position="4138"/>
    </location>
</feature>
<dbReference type="SMART" id="SM00912">
    <property type="entry name" value="Haemagg_act"/>
    <property type="match status" value="1"/>
</dbReference>
<dbReference type="InterPro" id="IPR011050">
    <property type="entry name" value="Pectin_lyase_fold/virulence"/>
</dbReference>
<dbReference type="Pfam" id="PF21726">
    <property type="entry name" value="DUF6862"/>
    <property type="match status" value="1"/>
</dbReference>
<proteinExistence type="predicted"/>
<evidence type="ECO:0000313" key="3">
    <source>
        <dbReference type="EMBL" id="WFF41183.1"/>
    </source>
</evidence>
<dbReference type="Pfam" id="PF13332">
    <property type="entry name" value="Fil_haemagg_2"/>
    <property type="match status" value="2"/>
</dbReference>
<evidence type="ECO:0000313" key="4">
    <source>
        <dbReference type="Proteomes" id="UP001321526"/>
    </source>
</evidence>
<dbReference type="InterPro" id="IPR010069">
    <property type="entry name" value="CdiA_FHA1_rpt"/>
</dbReference>
<evidence type="ECO:0000256" key="1">
    <source>
        <dbReference type="SAM" id="MobiDB-lite"/>
    </source>
</evidence>
<dbReference type="Pfam" id="PF05860">
    <property type="entry name" value="TPS"/>
    <property type="match status" value="1"/>
</dbReference>
<keyword evidence="4" id="KW-1185">Reference proteome</keyword>
<feature type="compositionally biased region" description="Polar residues" evidence="1">
    <location>
        <begin position="4127"/>
        <end position="4136"/>
    </location>
</feature>
<dbReference type="SUPFAM" id="SSF51126">
    <property type="entry name" value="Pectin lyase-like"/>
    <property type="match status" value="1"/>
</dbReference>
<dbReference type="NCBIfam" id="TIGR01731">
    <property type="entry name" value="fil_hemag_20aa"/>
    <property type="match status" value="72"/>
</dbReference>
<dbReference type="Proteomes" id="UP001321526">
    <property type="component" value="Chromosome"/>
</dbReference>
<dbReference type="Gene3D" id="2.160.20.10">
    <property type="entry name" value="Single-stranded right-handed beta-helix, Pectin lyase-like"/>
    <property type="match status" value="1"/>
</dbReference>
<dbReference type="InterPro" id="IPR008638">
    <property type="entry name" value="FhaB/CdiA-like_TPS"/>
</dbReference>
<dbReference type="InterPro" id="IPR012334">
    <property type="entry name" value="Pectin_lyas_fold"/>
</dbReference>
<sequence>MNVRSSGFRYLAIVLINALFWHPVLVLAEGIVVSPGVGNTRLDRAGNGVPIIDIATPNGRGLSHNTFSDYNVDKQGVVLNNATGKWQETQLAGQIVGNPNLRDRAAKLIVNEVNGGNPSRLAGYTEVAGAKANVVVANPYGISCDGCGFINSPRVTLSTGKPVFDNGELDHYAVDRGSVSVEGLGLDATQVDQFDIITRAARINADIHAHRLDIVTGANDVDADTLQATARKGAQARPELAIDSSALGGMYADRISLVGTEAGVGVRVAGDMAASAGDIAIDAAGHLTLSDTQASRRVAIKAASAETSGRLRGELGTAINTRGDMVIHDAVSSAGDITLTAGGKLTQQGQVVAGVSADKRVAGRHITLTAGALENRGRLDATQRLDIEANTARNTGQWLASEIAVHADRSLNNRGDIRGQRTVLETASLHNEATIAAKETLDLRTPRIVNRSLLRFGRGQDVSLVVEHLDNGGGQFQLDAAALTLDASSLINDAGVVHADRLSLSGHDLSNRKGGLLDASKGDARLDFTGRIDNEAGRIQARRALQLDGGNVVNRHGEILADAVSASAVTFDNAHGLISGRAGNAAISVTQDIDNTQGSIEAQGALDLVAASLHNAAGRLLGARVGIAAKTLNNSAGTISAQQGDLSIRSPGKLDNSQGHLQAAQGAAKIVAGTFINRGGDLLGRGLDVSINHSLNNTAGRLAATTDTLALDVAGDLDNTHGELRGQRVRLDLGALTGNAEGLIAAEVGDLDLTTRGDLNSAAGRLQAQQDLTLVAGRSIDNSSGNIVADRIDIDGIDLRNQRGVVSAETGDLGVKLGQRLDNSGGHLQAVSGNAHLNLGSLSNQHGVVSARAVTISTRGDIDNGSGHLTAEQGALVLDSAGALGNVGGSIDAGEKALRLVTAGTVDNTDGVVRGGAVDIDIGSLARNRGGLISADTGDLELVSPGRLDSAGGQIQAAGNLTLTSESDISTDAATLLAQRVDLHGHSLSNQGGTLSAEAEDLAIEVAAGVDNRGGQLQAARHLELTAGETIDNQEGVLVAQNMAIEGRSLHNRKGAISAEQGALGIQLDDALDNSEGRMQALSGAMQLATGTLTNERGDISAASLAIVAEDGITNAAGQMAATQGDLRLQASDDIDNVGGRLVAEQGDTRIGALGGIDNTQGVILGQNVNLDVGELSANAEGLISAEKGELGIIAKRLLSNAGGQLQALHRLMLNSDGDIVNDAGTMIADDIEVSSRNLSNREGAVSAETGDLGVKLGQRLDNSDGHLQAASGKAQLALGSLFNQHGVVSARAVTISTRGDIDNGSGHLTAEQGAFVLDSAGALGNVGGSIDAGEKALRLVTAGTVDNTDGVVRGGAVDIDIGSLARNRGGLISADTGDLELVSPGTLDGAGGQIQAAGDLTLTSESDISTDAATLIAQRIDLHSHSLSNQGGTLSAEAEALAIEVAAGVDNRGGQFQAARDLALTAGGDIDNREGVLIAQDIAIEGRSLQNRKGGVSAEQGALGIQLDEALDNSEGRIQALSGAMQLATGTLTNERGDISAASLSIDAKDDVSNAAGQMMATQGDLRLQASGDIYNAGGWLVSEQGEARIGTPGGIDNTQGVMLGQNVNLDVGELSVNAGGLIAAEVGDLDLTTRGDLNSAAGRLQAQQDLTLVAGRSIDNSSGNIVADRIDIDGIDLRNQQGVISAEKGDLNVKLGQRLDNSDGHLQAASGKAQLALGSLSNQHGVVSARSVNISTRGNIDNGSGRLVAEQGELVVDSAGLLGNVGGSINAGDEALHVVTAGAIDNTDGVLRGGAVNLEFGSLARNRGGLISADTGDLELVSPGTLDGAGGQMQAAGDLTLTSESDISTDAATLIAQRIDVRGHSLSNQGGTLSAEAEALAIEVAAGVDNRGGQLQAARHLALTAGGDIDNREGVLIAQDIAIEGRSLQNRKGGISADQGALGIQLDDALDNSEGRIQALSGAMQLATGTLTNERGDISAASLSIDAKDDVSNAAGQMMATQGDLRLQASGDIDSVGGWLVSEQGDARIGTPGAIDNIQGVILGQNVHLDVGELSGNRAGLISAEKGELGIIAKGVLNNAGGQLQALHRLALNSGGTIDNQTGRMVADQIDIHGEALDNGHGVISAEQGELSVKLDRKLDNSDGHLQALAGDANFDIGAFTNTHGVASADAISLDAREDIDNDQGRIVAGAGDLVLKTRGALLNRGGLLLGDTHYLVAASLANGQKGVIGARAGDLEAHLQHALGNDSGLVQAARSLSLEAGEISNRDGRLLAHDITLSGTTLDNREAGLVSAEQGDATLTLSQRLDNDGGHLQASGRLQYQGDELSNRQGRIVADALAFSSASLANTGGLIAANAAAAAIEVSGALDNTEGQIQAQDLLSVHTASLDNTDGTLVANGVALDAEEIVNRGGAISADQDDLQIDVSGAFNNGGGLLQAINGAVSLVADSFTNHSGNLIGQQVRADITHTLDNGNGRLVAEGAGLAITAGGALDNTRGVLRGDAVQLDIGSLEANAEGLVSADDGDLRVISHGGMNNTGGQLQALHQLTLAAKDAIDNQSGTVIADRLDIQSDSLNNHAGVVSAEQGDIALNLTGLLNNQSGHLQAREGRADISLGSADNREGVIAADEIALQAAGDMTNAGGLVVAENGDLTLGVSGELDNGAGTLSGHAVSLLTGALGGNANGLIAALTGDMDIHADSALDNAGGQIQAAKNLSVTADDVTNRRGRFIADTLTLDARAMDNAAGGIVSAERGDAELVVSQRLNNDDGALQATGALSYRGGDLSSRRGSILADRLTLNAESLSNREGLISATGASADLTVTGVLDNTQGRLQAGKTLKVDSRSLSNDKGVVVADDVALSNRSLSNTDGIISAERGTLDLRTQGVLDNTEGTLRAAKGSLGVTAVDMRNGHGALAGQRVDLTLDNSLDNRAGSAVAAGALNVTLGKLLDNTAATLRAASVTLKTGNFLNAKGGLVSADAGNLKLVGTEALSNAGGKLQALDSLDVESQGAFDNTGGTLVADRVGVSATRLNNRQGIVSAEKGDLNIDLSQLLDNAQGHLQAGSGSAGLKAAALTNTRGVIAARAIDLDVQGNTANQAGKIVAGQGNLRLRGQGALDNTRGTLAGRALDVSVNAIDNGNGLIAALAAAAKLQVRHALANAGGQIQAKQGLTLEAAEVDNQGGHLLGRDVQMTAATLNNGDQGVVSAATGDATLTLSQGLDNDAGRIEARHGQLSLPGGIPLSNRGGTLLASHLKAETTSLDNRSGQILADRLDLQAETLDNREGGLVAAGKAGALIRGDTLINGNGQVQAEGVIDLAIDHVDNRHGAVVADTIQMQQGVLRNDSGALLSGKGGILLDLLGNIANRNGLIEADGGEVAIEGRSGKLDNRAGSIRGNRLTITTASVDNREQGQLVGDSEGVAVATRTLDNRDGQILSRGGDLVVKAAQGDNRGGVMQGSQVDLSGETFDNGEDGLVASLAGRLKVVLQRYLGNDGGRMIAKGTLDIDPPKVDNHNGQMAGDLVRLEAGDLDNSNGVVEAQRGLTLDAGELNNRSGSLRALGGAQSVVSVSGALDNRQGTIELASRDMALKAAQLINTAGSAIHAGSGVFELTLAALDNANGELKGTGALKARVDDIAGIGKWQANGPLELVTQDAMTLAADDRLASANDLTLEAASLDNAGELLANGDLRLTSHGDITNSGLVSSRRDMRIAGDDLSQQGGRLASGGNATYRLTGTLDNRGRLIGSGGVDIEAADIDNRGTLGSQQNLRLVSRGSIDNQADTLLFSGGDMTLRGNALFNRYADIYSAGNLDFARNEQGMRAERLENRSGTIESEGDIQLQVDNLINTRDVFEANQTSSMKIERRVQPSGRKYYYCSGRCEYTDHVLTETKHTEIQKNSPSSTLIAGNDLTVQSGGLVSNQYSLMGANNNVLINAQTFSNRGADLEDSTRVRTYRARLYRRGGRTYDRAPDREFVKQAVDPWVASNGLDKDGNPLPNPMTRENYREHMNSSQVDLTLLSDTTEHNSNGGGAAATVQAGNKVAINASNRIDNGGITTQKRAQIDGNLAQSNSNGPIAKLDYTLASRVDTAAAIAAIDKEKAQRRQLLKSSDDIGYRSVDNSSEVAAARSGVDGTSVTNQPSLRHEGAYAKTDMASISDDIVAQTYRQADGQNAAHSVQTRDVKAIESSVASWSDADDVRTSIERNHSSAAASGNGKAIAKRNPVLLSRGGDGSETITVQRNIPLETSLSPMTGSDDGKGVAKQNMALLPRGDKGSETITLQRNIPIETSLPSEAGSEGGKGATKQGMALLPRVDNGSEAITVRRNTPVEASFSPVDYSNADFERVTPAKLPTFRLPQGDYGLFIQNPSPKSHYLIETNPEFTSVDRVKGSDYLLEKLGYTDDSAYRLLGDGRYESRLIRDAVQTQTGSRFLDTRLTDDADQYRYLMDNAIAASDSLNLTPGVALTPSQTAALTHDIVWMEPQQVAGETVLAPVLYLAKVTERNVRGNSLIQGRDIDLIAGDDLANVGTIRASRDLNASSGGSILQAGLMAAGNNLKLTAKDNIYNNMAGEIRGRTVDLTTLKGDIVNDRLAAQSGSKLRYDTVLDQGGLIAATDGLSISAGRDLVNRSDMISGGDIDLNAMRNLRLDAVQDISVDDSSDGFSKYQSVRSLGGRINALGSTRLNAGSNIDVIASRVEAGKNISAFAGQDLRVLSAEDIESKEIHYHSSTTDKDVVDTHTRQQGSELSAGGDLSLMAGNDLTAQASRLKAGDQAYLVGGNDVSLVAANDEDYHYYYKKKKSGGLISRKSMKRDEVTDTRAVGTTVETGGDLTIASGGDQTYEAARLDSGGDLSLTSGGGITFAGALDTHTESHEKSKSNWAWQSAKGKGQTDQTLRQSELLARGQTLIQTADGLNIDISQVDQQTVSQAIDAMVTANPDLAWLEQAEARGDIDWRTVKEIHDSWDYSQSGLGQGAALAISIAAAAIAGPAAAGAVSAIGGGGLAAAMAAGAAGSLAGTAAVGVINHRGHLGATFSDTLSSDSLKSAVTAAASAGVAKGLDSVWGGSTDPVTGRTVGVDLDSASGWGRFAGQRASQALAEAGIDTAVQGGSFGDHFRTRLQNATSTVLQATLFNQVGNLGLANDLADGGSEKVALHALAGGLAAAASGGDFKSGALAAGANEALVEQLATLVDNDPQLLTAASQITGIVAAGLADGDVQQGAEIAGNATTYNYLAHPEAKRLQEINRLLEDDDSLSETQRQSLEEERLGIHTLSQSRDLALEQACGQGGSAQACRYERAQLQVAMDSWQDVKLGRDDRDTVLAEYTHTATQYGEHQQQRMERIGAEALSEMVVDSASAPIIMGQIVGQALQGDEESQALLQAMGQDVKAFAANPVNYITEKNREQLAQADALEQAGKQDEADKLRVRVALESESMLMGAGGLVARLPRMAKSIVTSRLDTARAGLPNNGINYDTITTAGSKQATAPRNLTEQIVWNGVLENPNAGRPLSLSKDPRFRPEDGFQKMEVTTLTESGRRITIHYQYNSNTGRPYDMKIVFPPEL</sequence>
<reference evidence="3 4" key="1">
    <citation type="submission" date="2019-01" db="EMBL/GenBank/DDBJ databases">
        <title>Genome sequence of Salinicola endophyticus REST5.</title>
        <authorList>
            <person name="Nascimento F.X."/>
        </authorList>
    </citation>
    <scope>NUCLEOTIDE SEQUENCE [LARGE SCALE GENOMIC DNA]</scope>
    <source>
        <strain evidence="3 4">REST5</strain>
    </source>
</reference>
<protein>
    <submittedName>
        <fullName evidence="3">Filamentous hemagglutinin N-terminal domain-containing protein</fullName>
    </submittedName>
</protein>
<dbReference type="RefSeq" id="WP_282235962.1">
    <property type="nucleotide sequence ID" value="NZ_CP035631.1"/>
</dbReference>